<comment type="caution">
    <text evidence="5">The sequence shown here is derived from an EMBL/GenBank/DDBJ whole genome shotgun (WGS) entry which is preliminary data.</text>
</comment>
<keyword evidence="2" id="KW-0378">Hydrolase</keyword>
<dbReference type="PROSITE" id="PS51462">
    <property type="entry name" value="NUDIX"/>
    <property type="match status" value="1"/>
</dbReference>
<evidence type="ECO:0000256" key="3">
    <source>
        <dbReference type="SAM" id="Phobius"/>
    </source>
</evidence>
<evidence type="ECO:0000313" key="5">
    <source>
        <dbReference type="EMBL" id="MFC3760853.1"/>
    </source>
</evidence>
<evidence type="ECO:0000256" key="1">
    <source>
        <dbReference type="ARBA" id="ARBA00001946"/>
    </source>
</evidence>
<dbReference type="InterPro" id="IPR015797">
    <property type="entry name" value="NUDIX_hydrolase-like_dom_sf"/>
</dbReference>
<dbReference type="InterPro" id="IPR000086">
    <property type="entry name" value="NUDIX_hydrolase_dom"/>
</dbReference>
<keyword evidence="6" id="KW-1185">Reference proteome</keyword>
<keyword evidence="3" id="KW-1133">Transmembrane helix</keyword>
<evidence type="ECO:0000256" key="2">
    <source>
        <dbReference type="ARBA" id="ARBA00022801"/>
    </source>
</evidence>
<dbReference type="Proteomes" id="UP001595699">
    <property type="component" value="Unassembled WGS sequence"/>
</dbReference>
<evidence type="ECO:0000313" key="6">
    <source>
        <dbReference type="Proteomes" id="UP001595699"/>
    </source>
</evidence>
<dbReference type="Gene3D" id="3.90.79.10">
    <property type="entry name" value="Nucleoside Triphosphate Pyrophosphohydrolase"/>
    <property type="match status" value="1"/>
</dbReference>
<dbReference type="EMBL" id="JBHRZH010000006">
    <property type="protein sequence ID" value="MFC3760853.1"/>
    <property type="molecule type" value="Genomic_DNA"/>
</dbReference>
<accession>A0ABV7Y9M3</accession>
<dbReference type="InterPro" id="IPR020084">
    <property type="entry name" value="NUDIX_hydrolase_CS"/>
</dbReference>
<protein>
    <submittedName>
        <fullName evidence="5">NUDIX domain-containing protein</fullName>
    </submittedName>
</protein>
<keyword evidence="3" id="KW-0472">Membrane</keyword>
<reference evidence="6" key="1">
    <citation type="journal article" date="2019" name="Int. J. Syst. Evol. Microbiol.">
        <title>The Global Catalogue of Microorganisms (GCM) 10K type strain sequencing project: providing services to taxonomists for standard genome sequencing and annotation.</title>
        <authorList>
            <consortium name="The Broad Institute Genomics Platform"/>
            <consortium name="The Broad Institute Genome Sequencing Center for Infectious Disease"/>
            <person name="Wu L."/>
            <person name="Ma J."/>
        </authorList>
    </citation>
    <scope>NUCLEOTIDE SEQUENCE [LARGE SCALE GENOMIC DNA]</scope>
    <source>
        <strain evidence="6">CGMCC 4.7241</strain>
    </source>
</reference>
<dbReference type="Pfam" id="PF00293">
    <property type="entry name" value="NUDIX"/>
    <property type="match status" value="1"/>
</dbReference>
<dbReference type="RefSeq" id="WP_205117092.1">
    <property type="nucleotide sequence ID" value="NZ_JAFBCM010000001.1"/>
</dbReference>
<dbReference type="PROSITE" id="PS00893">
    <property type="entry name" value="NUDIX_BOX"/>
    <property type="match status" value="1"/>
</dbReference>
<feature type="domain" description="Nudix hydrolase" evidence="4">
    <location>
        <begin position="26"/>
        <end position="147"/>
    </location>
</feature>
<feature type="transmembrane region" description="Helical" evidence="3">
    <location>
        <begin position="15"/>
        <end position="35"/>
    </location>
</feature>
<proteinExistence type="predicted"/>
<comment type="cofactor">
    <cofactor evidence="1">
        <name>Mg(2+)</name>
        <dbReference type="ChEBI" id="CHEBI:18420"/>
    </cofactor>
</comment>
<keyword evidence="3" id="KW-0812">Transmembrane</keyword>
<name>A0ABV7Y9M3_9ACTN</name>
<evidence type="ECO:0000259" key="4">
    <source>
        <dbReference type="PROSITE" id="PS51462"/>
    </source>
</evidence>
<organism evidence="5 6">
    <name type="scientific">Tenggerimyces flavus</name>
    <dbReference type="NCBI Taxonomy" id="1708749"/>
    <lineage>
        <taxon>Bacteria</taxon>
        <taxon>Bacillati</taxon>
        <taxon>Actinomycetota</taxon>
        <taxon>Actinomycetes</taxon>
        <taxon>Propionibacteriales</taxon>
        <taxon>Nocardioidaceae</taxon>
        <taxon>Tenggerimyces</taxon>
    </lineage>
</organism>
<dbReference type="PANTHER" id="PTHR43046:SF16">
    <property type="entry name" value="ADP-RIBOSE PYROPHOSPHATASE YJHB-RELATED"/>
    <property type="match status" value="1"/>
</dbReference>
<dbReference type="SUPFAM" id="SSF55811">
    <property type="entry name" value="Nudix"/>
    <property type="match status" value="1"/>
</dbReference>
<dbReference type="PANTHER" id="PTHR43046">
    <property type="entry name" value="GDP-MANNOSE MANNOSYL HYDROLASE"/>
    <property type="match status" value="1"/>
</dbReference>
<sequence>MKRALVWMWRRLRPFQWRILWIMNATFMVGVSGVIRNEQGQVLLLKHRLWAARGGDWGVPTGYAKRRERLEDTVVREVREETGLEVRTGSLIRVRSGFKFRVEVAYEAHVVGGTLKLDPFEIVDAKWFDPSDLPEGTRQAHRTLIHH</sequence>
<gene>
    <name evidence="5" type="ORF">ACFOUW_08380</name>
</gene>